<dbReference type="SUPFAM" id="SSF49899">
    <property type="entry name" value="Concanavalin A-like lectins/glucanases"/>
    <property type="match status" value="1"/>
</dbReference>
<dbReference type="InterPro" id="IPR013320">
    <property type="entry name" value="ConA-like_dom_sf"/>
</dbReference>
<dbReference type="Pfam" id="PF09327">
    <property type="entry name" value="Phage_Tail_Tip"/>
    <property type="match status" value="1"/>
</dbReference>
<organism evidence="2 3">
    <name type="scientific">Orenia marismortui</name>
    <dbReference type="NCBI Taxonomy" id="46469"/>
    <lineage>
        <taxon>Bacteria</taxon>
        <taxon>Bacillati</taxon>
        <taxon>Bacillota</taxon>
        <taxon>Clostridia</taxon>
        <taxon>Halanaerobiales</taxon>
        <taxon>Halobacteroidaceae</taxon>
        <taxon>Orenia</taxon>
    </lineage>
</organism>
<reference evidence="2 3" key="1">
    <citation type="submission" date="2019-03" db="EMBL/GenBank/DDBJ databases">
        <title>Subsurface microbial communities from deep shales in Ohio and West Virginia, USA.</title>
        <authorList>
            <person name="Wrighton K."/>
        </authorList>
    </citation>
    <scope>NUCLEOTIDE SEQUENCE [LARGE SCALE GENOMIC DNA]</scope>
    <source>
        <strain evidence="2 3">MSL 6dP</strain>
    </source>
</reference>
<protein>
    <recommendedName>
        <fullName evidence="1">Tip attachment protein J central straight fiber domain-containing protein</fullName>
    </recommendedName>
</protein>
<comment type="caution">
    <text evidence="2">The sequence shown here is derived from an EMBL/GenBank/DDBJ whole genome shotgun (WGS) entry which is preliminary data.</text>
</comment>
<sequence>MQNIINVSETFKSLCRNEENFSKHEIIIQNLTKQQQVGSTKEEEIDNHIDSLSIDVKEKSDQGNTRTNIVKFDLTIKRSENKDISTIIEQGDIIQIKDNFNSETSIIYTGYVQEIPTKYSNLENTYSITLYDNIQHGIENKFKANETYIAKWICNNNDKANSLAHILAYKMGFDDTQLQLEDVTDINDNYLTVYYTEWKKGDSILSEFTEICKAVNGKLFVNHAGDLLFSNPYNNDDYNDINYTFNILGEPIETPITAKYDKVEVEYSQYKIEDRQVVWQWIEESYDKNNDKANILLQANDNTVWIEFDYVTDIVIDPESTPEILFEDNQGNQVNLDYELEVYNNYGRVKFTNNNAFGVYIQRFKIYGKPLAKFDGNKSRYTEITTPKNPMPTITNKYIQNEQVAGLHSQYAYHLNCKDRTKYEFDSTFVPFLEISNKCSLNQLELVDGVVVRGFKHKIKSKEKKTSIEAINYIPYEFNNSIVDSVKSGTYPDYEVIKRMNDMRNSTIIAYDSKPATPTNVSYTAAYKLIEVECDKVDREDIKGYKFYISDSEGLNESVKFETAPRCKFFAERGKEYTVQVSAIPIREQYESDKTSPIIVKTVESIKKIELEETLSKEITDNTNFITNIDGQEYTVKVDNAGRVTGIGLVNNGEVTEFGVMADRFRVFNNTNDKTGRFIFDTIEGKLYLAGDLIADGTIISKMIQSNAINSDHIESINADIANITAGNGSVVINRDGISIYDSKLLVTSDSNPDNLAPPANLNDVKGFTNAHIIDNSYVTYFPFNDNLTATNGISPSSESNLTLRSLEGRYGGAVAVEENTTNLVANWSDKTIITKHPITNEQIKAIKLPDSARTEVSQYTGLSLSTNANYTISFWVWCEEGESYLYNDLFPDTLPQKNFKITTIPQKIKWVLSSLSSDMSSCRMRFFKTSGNPTIYIYQPQLEQKPYATSFVDGIRKGGYSEYRFQPFKTLNFWAKINQNLSLKNDWCNLIDLRIGDLRVYIEKNNKNELQFGIRDEPKSLNIDVYRLEINNETDYHMYSLVFETDNSIAAYVDGNYLKNLDCTGYSLTNASRLYLGVAHTGGQQINALFDSLIISDKIHTTKEIKNWHEMNKPFYDPNPKIIVPKINSVSMGVF</sequence>
<proteinExistence type="predicted"/>
<gene>
    <name evidence="2" type="ORF">C7959_1392</name>
</gene>
<dbReference type="RefSeq" id="WP_134118655.1">
    <property type="nucleotide sequence ID" value="NZ_SOEG01000039.1"/>
</dbReference>
<dbReference type="InterPro" id="IPR015406">
    <property type="entry name" value="GpJ_CSF"/>
</dbReference>
<name>A0A4R8GX68_9FIRM</name>
<evidence type="ECO:0000313" key="3">
    <source>
        <dbReference type="Proteomes" id="UP000295832"/>
    </source>
</evidence>
<evidence type="ECO:0000313" key="2">
    <source>
        <dbReference type="EMBL" id="TDX46587.1"/>
    </source>
</evidence>
<evidence type="ECO:0000259" key="1">
    <source>
        <dbReference type="Pfam" id="PF09327"/>
    </source>
</evidence>
<dbReference type="Proteomes" id="UP000295832">
    <property type="component" value="Unassembled WGS sequence"/>
</dbReference>
<dbReference type="AlphaFoldDB" id="A0A4R8GX68"/>
<dbReference type="EMBL" id="SOEG01000039">
    <property type="protein sequence ID" value="TDX46587.1"/>
    <property type="molecule type" value="Genomic_DNA"/>
</dbReference>
<keyword evidence="3" id="KW-1185">Reference proteome</keyword>
<feature type="domain" description="Tip attachment protein J central straight fiber" evidence="1">
    <location>
        <begin position="619"/>
        <end position="734"/>
    </location>
</feature>
<accession>A0A4R8GX68</accession>